<dbReference type="PANTHER" id="PTHR43346:SF1">
    <property type="entry name" value="QUERCETIN 2,3-DIOXYGENASE-RELATED"/>
    <property type="match status" value="1"/>
</dbReference>
<dbReference type="InterPro" id="IPR014710">
    <property type="entry name" value="RmlC-like_jellyroll"/>
</dbReference>
<accession>A0ABQ4Q7A4</accession>
<evidence type="ECO:0000313" key="2">
    <source>
        <dbReference type="EMBL" id="GIZ53116.1"/>
    </source>
</evidence>
<proteinExistence type="predicted"/>
<dbReference type="Gene3D" id="2.60.120.10">
    <property type="entry name" value="Jelly Rolls"/>
    <property type="match status" value="1"/>
</dbReference>
<sequence length="128" mass="14228">MPGYSINIEEKTLANDNFREVLFTGPHSQLVVMTLQAGEEIGLERHETHDQFIRVEEGEGYAVLDGERHALEDGVAVVIPSGTEHNVVNSGSGPMRLYTLYAPAEHPDGTLHKTKAEADEYERQHHGH</sequence>
<dbReference type="InterPro" id="IPR013096">
    <property type="entry name" value="Cupin_2"/>
</dbReference>
<comment type="caution">
    <text evidence="2">The sequence shown here is derived from an EMBL/GenBank/DDBJ whole genome shotgun (WGS) entry which is preliminary data.</text>
</comment>
<dbReference type="Pfam" id="PF07883">
    <property type="entry name" value="Cupin_2"/>
    <property type="match status" value="1"/>
</dbReference>
<keyword evidence="3" id="KW-1185">Reference proteome</keyword>
<protein>
    <submittedName>
        <fullName evidence="2">Cupin</fullName>
    </submittedName>
</protein>
<dbReference type="RefSeq" id="WP_220809537.1">
    <property type="nucleotide sequence ID" value="NZ_BPMK01000014.1"/>
</dbReference>
<organism evidence="2 3">
    <name type="scientific">Noviherbaspirillum aridicola</name>
    <dbReference type="NCBI Taxonomy" id="2849687"/>
    <lineage>
        <taxon>Bacteria</taxon>
        <taxon>Pseudomonadati</taxon>
        <taxon>Pseudomonadota</taxon>
        <taxon>Betaproteobacteria</taxon>
        <taxon>Burkholderiales</taxon>
        <taxon>Oxalobacteraceae</taxon>
        <taxon>Noviherbaspirillum</taxon>
    </lineage>
</organism>
<dbReference type="InterPro" id="IPR052538">
    <property type="entry name" value="Flavonoid_dioxygenase-like"/>
</dbReference>
<evidence type="ECO:0000259" key="1">
    <source>
        <dbReference type="Pfam" id="PF07883"/>
    </source>
</evidence>
<reference evidence="2 3" key="1">
    <citation type="journal article" date="2022" name="Int. J. Syst. Evol. Microbiol.">
        <title>Noviherbaspirillum aridicola sp. nov., isolated from an arid soil in Pakistan.</title>
        <authorList>
            <person name="Khan I.U."/>
            <person name="Saqib M."/>
            <person name="Amin A."/>
            <person name="Hussain F."/>
            <person name="Li L."/>
            <person name="Liu Y.H."/>
            <person name="Fang B.Z."/>
            <person name="Ahmed I."/>
            <person name="Li W.J."/>
        </authorList>
    </citation>
    <scope>NUCLEOTIDE SEQUENCE [LARGE SCALE GENOMIC DNA]</scope>
    <source>
        <strain evidence="2 3">NCCP-691</strain>
    </source>
</reference>
<feature type="domain" description="Cupin type-2" evidence="1">
    <location>
        <begin position="32"/>
        <end position="100"/>
    </location>
</feature>
<dbReference type="EMBL" id="BPMK01000014">
    <property type="protein sequence ID" value="GIZ53116.1"/>
    <property type="molecule type" value="Genomic_DNA"/>
</dbReference>
<dbReference type="CDD" id="cd02223">
    <property type="entry name" value="cupin_Bh2720-like"/>
    <property type="match status" value="1"/>
</dbReference>
<dbReference type="Proteomes" id="UP000887222">
    <property type="component" value="Unassembled WGS sequence"/>
</dbReference>
<evidence type="ECO:0000313" key="3">
    <source>
        <dbReference type="Proteomes" id="UP000887222"/>
    </source>
</evidence>
<dbReference type="PANTHER" id="PTHR43346">
    <property type="entry name" value="LIGAND BINDING DOMAIN PROTEIN, PUTATIVE (AFU_ORTHOLOGUE AFUA_6G14370)-RELATED"/>
    <property type="match status" value="1"/>
</dbReference>
<dbReference type="SUPFAM" id="SSF51182">
    <property type="entry name" value="RmlC-like cupins"/>
    <property type="match status" value="1"/>
</dbReference>
<name>A0ABQ4Q7A4_9BURK</name>
<dbReference type="InterPro" id="IPR011051">
    <property type="entry name" value="RmlC_Cupin_sf"/>
</dbReference>
<gene>
    <name evidence="2" type="ORF">NCCP691_31300</name>
</gene>